<accession>A0A8P4GMB4</accession>
<dbReference type="Proteomes" id="UP000694389">
    <property type="component" value="Unassembled WGS sequence"/>
</dbReference>
<reference evidence="1" key="2">
    <citation type="submission" date="2025-09" db="UniProtKB">
        <authorList>
            <consortium name="Ensembl"/>
        </authorList>
    </citation>
    <scope>IDENTIFICATION</scope>
</reference>
<dbReference type="Ensembl" id="ENSDLAT00005085615.1">
    <property type="protein sequence ID" value="ENSDLAP00005080597.1"/>
    <property type="gene ID" value="ENSDLAG00005031035.1"/>
</dbReference>
<organism evidence="1 2">
    <name type="scientific">Dicentrarchus labrax</name>
    <name type="common">European seabass</name>
    <name type="synonym">Morone labrax</name>
    <dbReference type="NCBI Taxonomy" id="13489"/>
    <lineage>
        <taxon>Eukaryota</taxon>
        <taxon>Metazoa</taxon>
        <taxon>Chordata</taxon>
        <taxon>Craniata</taxon>
        <taxon>Vertebrata</taxon>
        <taxon>Euteleostomi</taxon>
        <taxon>Actinopterygii</taxon>
        <taxon>Neopterygii</taxon>
        <taxon>Teleostei</taxon>
        <taxon>Neoteleostei</taxon>
        <taxon>Acanthomorphata</taxon>
        <taxon>Eupercaria</taxon>
        <taxon>Moronidae</taxon>
        <taxon>Dicentrarchus</taxon>
    </lineage>
</organism>
<evidence type="ECO:0000313" key="2">
    <source>
        <dbReference type="Proteomes" id="UP000694389"/>
    </source>
</evidence>
<keyword evidence="2" id="KW-1185">Reference proteome</keyword>
<evidence type="ECO:0000313" key="1">
    <source>
        <dbReference type="Ensembl" id="ENSDLAP00005080597.1"/>
    </source>
</evidence>
<proteinExistence type="predicted"/>
<reference evidence="1" key="1">
    <citation type="submission" date="2025-08" db="UniProtKB">
        <authorList>
            <consortium name="Ensembl"/>
        </authorList>
    </citation>
    <scope>IDENTIFICATION</scope>
</reference>
<protein>
    <submittedName>
        <fullName evidence="1">Uncharacterized protein</fullName>
    </submittedName>
</protein>
<sequence>MLGLVTAMTKPKCVRMRGTGCLCLSVCRQSPATVPQTSLWGCLTSWATVLTLITSKCAI</sequence>
<name>A0A8P4GMB4_DICLA</name>
<dbReference type="AlphaFoldDB" id="A0A8P4GMB4"/>